<dbReference type="SUPFAM" id="SSF63380">
    <property type="entry name" value="Riboflavin synthase domain-like"/>
    <property type="match status" value="1"/>
</dbReference>
<gene>
    <name evidence="2" type="ORF">B0J12DRAFT_415632</name>
</gene>
<comment type="caution">
    <text evidence="2">The sequence shown here is derived from an EMBL/GenBank/DDBJ whole genome shotgun (WGS) entry which is preliminary data.</text>
</comment>
<organism evidence="2 3">
    <name type="scientific">Macrophomina phaseolina</name>
    <dbReference type="NCBI Taxonomy" id="35725"/>
    <lineage>
        <taxon>Eukaryota</taxon>
        <taxon>Fungi</taxon>
        <taxon>Dikarya</taxon>
        <taxon>Ascomycota</taxon>
        <taxon>Pezizomycotina</taxon>
        <taxon>Dothideomycetes</taxon>
        <taxon>Dothideomycetes incertae sedis</taxon>
        <taxon>Botryosphaeriales</taxon>
        <taxon>Botryosphaeriaceae</taxon>
        <taxon>Macrophomina</taxon>
    </lineage>
</organism>
<dbReference type="SUPFAM" id="SSF52343">
    <property type="entry name" value="Ferredoxin reductase-like, C-terminal NADP-linked domain"/>
    <property type="match status" value="1"/>
</dbReference>
<keyword evidence="3" id="KW-1185">Reference proteome</keyword>
<evidence type="ECO:0000313" key="3">
    <source>
        <dbReference type="Proteomes" id="UP000774617"/>
    </source>
</evidence>
<evidence type="ECO:0000313" key="2">
    <source>
        <dbReference type="EMBL" id="KAH7018691.1"/>
    </source>
</evidence>
<dbReference type="EMBL" id="JAGTJR010000070">
    <property type="protein sequence ID" value="KAH7018691.1"/>
    <property type="molecule type" value="Genomic_DNA"/>
</dbReference>
<dbReference type="InterPro" id="IPR017927">
    <property type="entry name" value="FAD-bd_FR_type"/>
</dbReference>
<dbReference type="Gene3D" id="3.40.50.80">
    <property type="entry name" value="Nucleotide-binding domain of ferredoxin-NADP reductase (FNR) module"/>
    <property type="match status" value="1"/>
</dbReference>
<dbReference type="InterPro" id="IPR017938">
    <property type="entry name" value="Riboflavin_synthase-like_b-brl"/>
</dbReference>
<protein>
    <recommendedName>
        <fullName evidence="1">FAD-binding FR-type domain-containing protein</fullName>
    </recommendedName>
</protein>
<dbReference type="InterPro" id="IPR039261">
    <property type="entry name" value="FNR_nucleotide-bd"/>
</dbReference>
<proteinExistence type="predicted"/>
<sequence length="632" mass="67519">MAVSIAMPWHDGEQAMHDLMRVPPHLDNPTSSFMTPQAAMMLVRAPLLALGALDPEHRPWATLWGGEPGFSQPLGNAIFGVRSPVDRRFDPVAQALVDGKVDGEVVKEEGRGRMVAALPIDLVTRKRVKVYGRMVVASLDKASRNDDDDDDDDALGQIQLVVKVEQSLGNCPKYLNSRSITPTTPNPALLSTSPTLTPAARALVAQADLFFIATTNGSHDMDVNHRGGPRGFIRILPPQPSSATTATTLVYPEYSGNRLYQSLGNLRTTPLAGICIPDFATGDVLYATGRAAIHAGADAAHLLPRSNLAVSIELTAVRHVAAGLAFRGTPVAGVGGGAADGSASGMSPYNPPVRLLAAEGSLLARARAAEAESEERTARLVRKAALAQTVARLTFALAAPARIAPGQWVALDASRELDQGYSHMRDGDPESLNDDFVRTFTVTHADGWRKGGGKGEVELSREFEITVRRHGPVTGLLFGANERAGLELVVRGFGGEFRVTAADGGKGVPFVAGGVGITPLLAELAHGLGPESIRLFWTLKAADVKLVEEIFARYPALAPRARVYFTGASAGGVNVDALKAKGAAVEFRRLAKEDLDEVESQKWYLCAGTPLRKEILKWLDGRAEVLFEDFNF</sequence>
<dbReference type="Proteomes" id="UP000774617">
    <property type="component" value="Unassembled WGS sequence"/>
</dbReference>
<dbReference type="Gene3D" id="2.30.110.10">
    <property type="entry name" value="Electron Transport, Fmn-binding Protein, Chain A"/>
    <property type="match status" value="1"/>
</dbReference>
<reference evidence="2 3" key="1">
    <citation type="journal article" date="2021" name="Nat. Commun.">
        <title>Genetic determinants of endophytism in the Arabidopsis root mycobiome.</title>
        <authorList>
            <person name="Mesny F."/>
            <person name="Miyauchi S."/>
            <person name="Thiergart T."/>
            <person name="Pickel B."/>
            <person name="Atanasova L."/>
            <person name="Karlsson M."/>
            <person name="Huettel B."/>
            <person name="Barry K.W."/>
            <person name="Haridas S."/>
            <person name="Chen C."/>
            <person name="Bauer D."/>
            <person name="Andreopoulos W."/>
            <person name="Pangilinan J."/>
            <person name="LaButti K."/>
            <person name="Riley R."/>
            <person name="Lipzen A."/>
            <person name="Clum A."/>
            <person name="Drula E."/>
            <person name="Henrissat B."/>
            <person name="Kohler A."/>
            <person name="Grigoriev I.V."/>
            <person name="Martin F.M."/>
            <person name="Hacquard S."/>
        </authorList>
    </citation>
    <scope>NUCLEOTIDE SEQUENCE [LARGE SCALE GENOMIC DNA]</scope>
    <source>
        <strain evidence="2 3">MPI-SDFR-AT-0080</strain>
    </source>
</reference>
<dbReference type="PANTHER" id="PTHR42815:SF2">
    <property type="entry name" value="FAD-BINDING, PUTATIVE (AFU_ORTHOLOGUE AFUA_6G07600)-RELATED"/>
    <property type="match status" value="1"/>
</dbReference>
<name>A0ABQ8FUJ7_9PEZI</name>
<dbReference type="InterPro" id="IPR012349">
    <property type="entry name" value="Split_barrel_FMN-bd"/>
</dbReference>
<evidence type="ECO:0000259" key="1">
    <source>
        <dbReference type="PROSITE" id="PS51384"/>
    </source>
</evidence>
<accession>A0ABQ8FUJ7</accession>
<dbReference type="PROSITE" id="PS51384">
    <property type="entry name" value="FAD_FR"/>
    <property type="match status" value="1"/>
</dbReference>
<dbReference type="PANTHER" id="PTHR42815">
    <property type="entry name" value="FAD-BINDING, PUTATIVE (AFU_ORTHOLOGUE AFUA_6G07600)-RELATED"/>
    <property type="match status" value="1"/>
</dbReference>
<feature type="domain" description="FAD-binding FR-type" evidence="1">
    <location>
        <begin position="373"/>
        <end position="500"/>
    </location>
</feature>